<feature type="binding site" evidence="4">
    <location>
        <position position="210"/>
    </location>
    <ligand>
        <name>a divalent metal cation</name>
        <dbReference type="ChEBI" id="CHEBI:60240"/>
        <label>1</label>
    </ligand>
</feature>
<evidence type="ECO:0000256" key="4">
    <source>
        <dbReference type="PIRSR" id="PIRSR602678-1"/>
    </source>
</evidence>
<name>A0A402ATP9_9CHLR</name>
<dbReference type="AlphaFoldDB" id="A0A402ATP9"/>
<keyword evidence="3 4" id="KW-0479">Metal-binding</keyword>
<dbReference type="Gene3D" id="3.40.1390.30">
    <property type="entry name" value="NIF3 (NGG1p interacting factor 3)-like"/>
    <property type="match status" value="2"/>
</dbReference>
<feature type="binding site" evidence="4">
    <location>
        <position position="89"/>
    </location>
    <ligand>
        <name>a divalent metal cation</name>
        <dbReference type="ChEBI" id="CHEBI:60240"/>
        <label>1</label>
    </ligand>
</feature>
<accession>A0A402ATP9</accession>
<feature type="binding site" evidence="4">
    <location>
        <position position="206"/>
    </location>
    <ligand>
        <name>a divalent metal cation</name>
        <dbReference type="ChEBI" id="CHEBI:60240"/>
        <label>1</label>
    </ligand>
</feature>
<proteinExistence type="inferred from homology"/>
<dbReference type="PANTHER" id="PTHR13799">
    <property type="entry name" value="NGG1 INTERACTING FACTOR 3"/>
    <property type="match status" value="1"/>
</dbReference>
<dbReference type="EMBL" id="BIFS01000002">
    <property type="protein sequence ID" value="GCE22490.1"/>
    <property type="molecule type" value="Genomic_DNA"/>
</dbReference>
<dbReference type="RefSeq" id="WP_161977795.1">
    <property type="nucleotide sequence ID" value="NZ_BIFS01000002.1"/>
</dbReference>
<dbReference type="PANTHER" id="PTHR13799:SF14">
    <property type="entry name" value="GTP CYCLOHYDROLASE 1 TYPE 2 HOMOLOG"/>
    <property type="match status" value="1"/>
</dbReference>
<protein>
    <recommendedName>
        <fullName evidence="2">GTP cyclohydrolase 1 type 2 homolog</fullName>
    </recommendedName>
</protein>
<dbReference type="GO" id="GO:0046872">
    <property type="term" value="F:metal ion binding"/>
    <property type="evidence" value="ECO:0007669"/>
    <property type="project" value="UniProtKB-KW"/>
</dbReference>
<evidence type="ECO:0000256" key="2">
    <source>
        <dbReference type="ARBA" id="ARBA00022112"/>
    </source>
</evidence>
<dbReference type="InterPro" id="IPR036069">
    <property type="entry name" value="DUF34/NIF3_sf"/>
</dbReference>
<dbReference type="Pfam" id="PF01784">
    <property type="entry name" value="DUF34_NIF3"/>
    <property type="match status" value="1"/>
</dbReference>
<gene>
    <name evidence="5" type="ORF">KDK_62900</name>
</gene>
<evidence type="ECO:0000256" key="1">
    <source>
        <dbReference type="ARBA" id="ARBA00006964"/>
    </source>
</evidence>
<dbReference type="InterPro" id="IPR002678">
    <property type="entry name" value="DUF34/NIF3"/>
</dbReference>
<dbReference type="GO" id="GO:0005737">
    <property type="term" value="C:cytoplasm"/>
    <property type="evidence" value="ECO:0007669"/>
    <property type="project" value="TreeGrafter"/>
</dbReference>
<organism evidence="5 6">
    <name type="scientific">Dictyobacter kobayashii</name>
    <dbReference type="NCBI Taxonomy" id="2014872"/>
    <lineage>
        <taxon>Bacteria</taxon>
        <taxon>Bacillati</taxon>
        <taxon>Chloroflexota</taxon>
        <taxon>Ktedonobacteria</taxon>
        <taxon>Ktedonobacterales</taxon>
        <taxon>Dictyobacteraceae</taxon>
        <taxon>Dictyobacter</taxon>
    </lineage>
</organism>
<sequence>MRDPSLEAMALYLDSYLDTARFPDDEHGIYHAGKRTVGRIGLAIEPWPAIGQWVGEQELDALFLHRPWHINLHTLPPDVGVLAYHLAFDLSLTFGFNPPLAAALHMHNLLPCTFREGIAYGMLGDITPTPLKTLLAELATIFGHPAPITKKYTDIIQRIAVVGAMNDTSIRAAAAEGVQLYITGQLRQPARLAIEETKMTVAIIGHSTGEQWGLHALGNLLTAHWPQLEVYYP</sequence>
<comment type="caution">
    <text evidence="5">The sequence shown here is derived from an EMBL/GenBank/DDBJ whole genome shotgun (WGS) entry which is preliminary data.</text>
</comment>
<evidence type="ECO:0000313" key="5">
    <source>
        <dbReference type="EMBL" id="GCE22490.1"/>
    </source>
</evidence>
<dbReference type="SUPFAM" id="SSF102705">
    <property type="entry name" value="NIF3 (NGG1p interacting factor 3)-like"/>
    <property type="match status" value="1"/>
</dbReference>
<comment type="similarity">
    <text evidence="1">Belongs to the GTP cyclohydrolase I type 2/NIF3 family.</text>
</comment>
<dbReference type="Proteomes" id="UP000287188">
    <property type="component" value="Unassembled WGS sequence"/>
</dbReference>
<evidence type="ECO:0000313" key="6">
    <source>
        <dbReference type="Proteomes" id="UP000287188"/>
    </source>
</evidence>
<reference evidence="6" key="1">
    <citation type="submission" date="2018-12" db="EMBL/GenBank/DDBJ databases">
        <title>Tengunoibacter tsumagoiensis gen. nov., sp. nov., Dictyobacter kobayashii sp. nov., D. alpinus sp. nov., and D. joshuensis sp. nov. and description of Dictyobacteraceae fam. nov. within the order Ktedonobacterales isolated from Tengu-no-mugimeshi.</title>
        <authorList>
            <person name="Wang C.M."/>
            <person name="Zheng Y."/>
            <person name="Sakai Y."/>
            <person name="Toyoda A."/>
            <person name="Minakuchi Y."/>
            <person name="Abe K."/>
            <person name="Yokota A."/>
            <person name="Yabe S."/>
        </authorList>
    </citation>
    <scope>NUCLEOTIDE SEQUENCE [LARGE SCALE GENOMIC DNA]</scope>
    <source>
        <strain evidence="6">Uno11</strain>
    </source>
</reference>
<keyword evidence="6" id="KW-1185">Reference proteome</keyword>
<evidence type="ECO:0000256" key="3">
    <source>
        <dbReference type="ARBA" id="ARBA00022723"/>
    </source>
</evidence>